<dbReference type="SUPFAM" id="SSF56801">
    <property type="entry name" value="Acetyl-CoA synthetase-like"/>
    <property type="match status" value="2"/>
</dbReference>
<dbReference type="SUPFAM" id="SSF51161">
    <property type="entry name" value="Trimeric LpxA-like enzymes"/>
    <property type="match status" value="3"/>
</dbReference>
<dbReference type="PANTHER" id="PTHR43201:SF10">
    <property type="entry name" value="CARRIER DOMAIN-CONTAINING PROTEIN"/>
    <property type="match status" value="1"/>
</dbReference>
<dbReference type="STRING" id="4829.A0A163KCJ1"/>
<feature type="transmembrane region" description="Helical" evidence="2">
    <location>
        <begin position="1554"/>
        <end position="1581"/>
    </location>
</feature>
<dbReference type="Gene3D" id="2.160.10.10">
    <property type="entry name" value="Hexapeptide repeat proteins"/>
    <property type="match status" value="2"/>
</dbReference>
<dbReference type="SUPFAM" id="SSF47336">
    <property type="entry name" value="ACP-like"/>
    <property type="match status" value="1"/>
</dbReference>
<evidence type="ECO:0000313" key="6">
    <source>
        <dbReference type="EMBL" id="SAM07203.1"/>
    </source>
</evidence>
<dbReference type="PANTHER" id="PTHR43201">
    <property type="entry name" value="ACYL-COA SYNTHETASE"/>
    <property type="match status" value="1"/>
</dbReference>
<dbReference type="Pfam" id="PF00550">
    <property type="entry name" value="PP-binding"/>
    <property type="match status" value="1"/>
</dbReference>
<dbReference type="InterPro" id="IPR025110">
    <property type="entry name" value="AMP-bd_C"/>
</dbReference>
<dbReference type="OrthoDB" id="329835at2759"/>
<dbReference type="InterPro" id="IPR000873">
    <property type="entry name" value="AMP-dep_synth/lig_dom"/>
</dbReference>
<feature type="compositionally biased region" description="Basic and acidic residues" evidence="1">
    <location>
        <begin position="1435"/>
        <end position="1454"/>
    </location>
</feature>
<name>A0A163KCJ1_ABSGL</name>
<gene>
    <name evidence="6" type="primary">ABSGL_12842.1 scaffold 13518</name>
</gene>
<feature type="region of interest" description="Disordered" evidence="1">
    <location>
        <begin position="1"/>
        <end position="43"/>
    </location>
</feature>
<feature type="domain" description="AMP-binding enzyme C-terminal" evidence="5">
    <location>
        <begin position="554"/>
        <end position="628"/>
    </location>
</feature>
<feature type="region of interest" description="Disordered" evidence="1">
    <location>
        <begin position="1435"/>
        <end position="1462"/>
    </location>
</feature>
<reference evidence="6" key="1">
    <citation type="submission" date="2016-04" db="EMBL/GenBank/DDBJ databases">
        <authorList>
            <person name="Evans L.H."/>
            <person name="Alamgir A."/>
            <person name="Owens N."/>
            <person name="Weber N.D."/>
            <person name="Virtaneva K."/>
            <person name="Barbian K."/>
            <person name="Babar A."/>
            <person name="Rosenke K."/>
        </authorList>
    </citation>
    <scope>NUCLEOTIDE SEQUENCE [LARGE SCALE GENOMIC DNA]</scope>
    <source>
        <strain evidence="6">CBS 101.48</strain>
    </source>
</reference>
<keyword evidence="7" id="KW-1185">Reference proteome</keyword>
<keyword evidence="2" id="KW-1133">Transmembrane helix</keyword>
<dbReference type="Gene3D" id="3.30.300.30">
    <property type="match status" value="2"/>
</dbReference>
<evidence type="ECO:0008006" key="8">
    <source>
        <dbReference type="Google" id="ProtNLM"/>
    </source>
</evidence>
<dbReference type="InterPro" id="IPR045851">
    <property type="entry name" value="AMP-bd_C_sf"/>
</dbReference>
<keyword evidence="2" id="KW-0812">Transmembrane</keyword>
<dbReference type="EMBL" id="LT554731">
    <property type="protein sequence ID" value="SAM07203.1"/>
    <property type="molecule type" value="Genomic_DNA"/>
</dbReference>
<feature type="transmembrane region" description="Helical" evidence="2">
    <location>
        <begin position="1193"/>
        <end position="1217"/>
    </location>
</feature>
<evidence type="ECO:0000313" key="7">
    <source>
        <dbReference type="Proteomes" id="UP000078561"/>
    </source>
</evidence>
<feature type="transmembrane region" description="Helical" evidence="2">
    <location>
        <begin position="1489"/>
        <end position="1508"/>
    </location>
</feature>
<organism evidence="6">
    <name type="scientific">Absidia glauca</name>
    <name type="common">Pin mould</name>
    <dbReference type="NCBI Taxonomy" id="4829"/>
    <lineage>
        <taxon>Eukaryota</taxon>
        <taxon>Fungi</taxon>
        <taxon>Fungi incertae sedis</taxon>
        <taxon>Mucoromycota</taxon>
        <taxon>Mucoromycotina</taxon>
        <taxon>Mucoromycetes</taxon>
        <taxon>Mucorales</taxon>
        <taxon>Cunninghamellaceae</taxon>
        <taxon>Absidia</taxon>
    </lineage>
</organism>
<dbReference type="GO" id="GO:0006631">
    <property type="term" value="P:fatty acid metabolic process"/>
    <property type="evidence" value="ECO:0007669"/>
    <property type="project" value="TreeGrafter"/>
</dbReference>
<evidence type="ECO:0000256" key="1">
    <source>
        <dbReference type="SAM" id="MobiDB-lite"/>
    </source>
</evidence>
<feature type="domain" description="Carrier" evidence="4">
    <location>
        <begin position="834"/>
        <end position="874"/>
    </location>
</feature>
<dbReference type="Pfam" id="PF13193">
    <property type="entry name" value="AMP-binding_C"/>
    <property type="match status" value="2"/>
</dbReference>
<dbReference type="InterPro" id="IPR042099">
    <property type="entry name" value="ANL_N_sf"/>
</dbReference>
<dbReference type="InParanoid" id="A0A163KCJ1"/>
<evidence type="ECO:0000259" key="5">
    <source>
        <dbReference type="Pfam" id="PF13193"/>
    </source>
</evidence>
<dbReference type="Pfam" id="PF00501">
    <property type="entry name" value="AMP-binding"/>
    <property type="match status" value="1"/>
</dbReference>
<feature type="region of interest" description="Disordered" evidence="1">
    <location>
        <begin position="101"/>
        <end position="136"/>
    </location>
</feature>
<keyword evidence="2" id="KW-0472">Membrane</keyword>
<feature type="compositionally biased region" description="Low complexity" evidence="1">
    <location>
        <begin position="102"/>
        <end position="136"/>
    </location>
</feature>
<feature type="domain" description="AMP-binding enzyme C-terminal" evidence="5">
    <location>
        <begin position="690"/>
        <end position="764"/>
    </location>
</feature>
<dbReference type="InterPro" id="IPR011004">
    <property type="entry name" value="Trimer_LpxA-like_sf"/>
</dbReference>
<feature type="transmembrane region" description="Helical" evidence="2">
    <location>
        <begin position="993"/>
        <end position="1017"/>
    </location>
</feature>
<feature type="transmembrane region" description="Helical" evidence="2">
    <location>
        <begin position="1260"/>
        <end position="1280"/>
    </location>
</feature>
<dbReference type="OMA" id="YKREATY"/>
<dbReference type="GO" id="GO:0031956">
    <property type="term" value="F:medium-chain fatty acid-CoA ligase activity"/>
    <property type="evidence" value="ECO:0007669"/>
    <property type="project" value="TreeGrafter"/>
</dbReference>
<dbReference type="InterPro" id="IPR036736">
    <property type="entry name" value="ACP-like_sf"/>
</dbReference>
<dbReference type="Proteomes" id="UP000078561">
    <property type="component" value="Unassembled WGS sequence"/>
</dbReference>
<sequence length="1758" mass="192415">MATPSFSTQHNRSRHSLSSQPSNGTNSTCVSRPTSTIGGRNGNNNLDYVLNYLEVTYKGFLSSSTLERPDESLGSIVHRTLQFNTLLDFIDTSDEPAIVCQPTTSSTAPVTTTSPYLPTSSTSTSTTTLSPLSASSPPSASSAFSFITYSQMHSFILNSFNLAQFNLTRGSRVAVCLPQGPSLGLCIISVMAYCACAPSNDSLTPEELLHDFTNMHVEAVIVPYSKLRNMSDDDHDPLVTTLRQGGLQLIGLDTEHENDVLFTLHKDPLSSSSQYEHDAIAPSSPSLNQVDDVVMVLQTSGTSGTKKVVPYLLQTLCVATTCVAASYGVKSTDVNINMMPLYHVGGVVRSLLTPIFTSGAVVLCKGFDAGLFWDILERQDRQVWYFAVPTMHQAILQEGGMRKPTDKQCQAVKMVCNAGGDLVPVLANRIRSLFPSAVILPSYGMTECLPISAPPRDYDLSRRGTSGLLVGPELKIAQDETAAPQDGAQTIGHIMVRGVPCFGGYEGVDNSKTFDADGWFDTGDTGYVKDGYLYITGRSKEIINRGGEVISPFEIEEAIMAHPKVAQAMVFSTPHETLQETIGAVVVTRDDQTRPDLRTLRAFLEQKLHPSKLPQVLVYMDDLPRNNVNKILRIQFSDRLSIPTFMDSENNINASQRLYEAACPPKGTPLTAPITKQPVCWSTDDLTTQLRKHPQVADCASFTSPSNAQSYLFVTLNDKPPHDNSPADYHPEFIKALRSWLDSQVHDYMLPRHIVLVDQLERNHDGSLDEDYLYNLSMQQQETSDDPIALTLRDIFAYVLGLATGAPDNDSDSKSTKSGSSARTIAQPTVAIFPVDGDFFEYGGNSLKSGFLISQIRARLGVVLPVTVLYEGNNRTPIGLATACSEKMAPDHPLLSMGYDAYKKTCEGDGGSSAGGAQRHEFGSAAYKQRMDERTNRGKHNPFNPLIMLFQMSPVCVLSPVQTSMRWFFFAYVLSLMASAWDNSAKNHGVRLVQLVLSLCISMVASAIIFPLLSIAIKWIVIGRYRAGSYPMWGQYYLRWWFVNKVILLTGLGVFEMGPKSHAFYLWLMGAKVGKNCQVSVHADVQEFDLITLGDGCVLDNKCTVRPFTMTTGRMNLTPIVLGANCVIGLRSFVVAGTTLAPGTAMAPLTSTFSRQLNAGDGAAASIDTPQGMTLADQAYTTFPLPHIVLRALVCYPLVLLVNLLANFPWLAVMYLMTNETFFLKGVTASSSRFSELIIYFASPKRVGFHFLAVAVRKTIVPILYLFLVILVKRCVIGGFKAGPRRRDQKTLMRYWLMAKLLPPGDNLQGVASILGTHYEPISMIYRLLGAKVGKRVYWPGSGVSVLEYDLLTVGNDVVLGSRCNIQCSDANESAPVSIGDGAMMADNCVLLPGSHIGRHAVLGSGGLLKKHFAIADRSTWFGAFNGNAIKFRDGEDPAKPSKTAASEKEEKKGTASGTATIVDMDDDSDRYSTIRPFGRAFYQRKANYFVIPLFMIVPFNILVKMFASMLWAVPVTAAIQVAAYYQTSRSYQQPVVVGAPHLTRTIFDAQEGLTLLVIVGTMMAILSAMTFLCLSLDVIIKWMLFGRRKQGSYNWDESSYCQRWQFLIAAQQTLRQKALNLIGGSAWIVLYFRGLGCHIGKRVCLYPRGGDPMMTEPDMVTLEDDVMVDNASMICHLNTLGQFSINPLRVGAGSVLRAGSRLAAGATMMEDCTMLEHTLIISGEVADAGSVWQGYPAVNITEQLVEDAALGNEKTPV</sequence>
<dbReference type="InterPro" id="IPR009081">
    <property type="entry name" value="PP-bd_ACP"/>
</dbReference>
<evidence type="ECO:0000259" key="3">
    <source>
        <dbReference type="Pfam" id="PF00501"/>
    </source>
</evidence>
<protein>
    <recommendedName>
        <fullName evidence="8">Carrier domain-containing protein</fullName>
    </recommendedName>
</protein>
<proteinExistence type="predicted"/>
<accession>A0A163KCJ1</accession>
<dbReference type="Gene3D" id="1.10.1200.10">
    <property type="entry name" value="ACP-like"/>
    <property type="match status" value="1"/>
</dbReference>
<evidence type="ECO:0000259" key="4">
    <source>
        <dbReference type="Pfam" id="PF00550"/>
    </source>
</evidence>
<dbReference type="Gene3D" id="3.40.50.12780">
    <property type="entry name" value="N-terminal domain of ligase-like"/>
    <property type="match status" value="1"/>
</dbReference>
<feature type="transmembrane region" description="Helical" evidence="2">
    <location>
        <begin position="1037"/>
        <end position="1055"/>
    </location>
</feature>
<feature type="domain" description="AMP-dependent synthetase/ligase" evidence="3">
    <location>
        <begin position="162"/>
        <end position="505"/>
    </location>
</feature>
<evidence type="ECO:0000256" key="2">
    <source>
        <dbReference type="SAM" id="Phobius"/>
    </source>
</evidence>